<reference evidence="7" key="1">
    <citation type="submission" date="2016-10" db="EMBL/GenBank/DDBJ databases">
        <authorList>
            <person name="Varghese N."/>
            <person name="Submissions S."/>
        </authorList>
    </citation>
    <scope>NUCLEOTIDE SEQUENCE [LARGE SCALE GENOMIC DNA]</scope>
    <source>
        <strain evidence="7">DSM 45079</strain>
    </source>
</reference>
<organism evidence="6 7">
    <name type="scientific">Jiangella alkaliphila</name>
    <dbReference type="NCBI Taxonomy" id="419479"/>
    <lineage>
        <taxon>Bacteria</taxon>
        <taxon>Bacillati</taxon>
        <taxon>Actinomycetota</taxon>
        <taxon>Actinomycetes</taxon>
        <taxon>Jiangellales</taxon>
        <taxon>Jiangellaceae</taxon>
        <taxon>Jiangella</taxon>
    </lineage>
</organism>
<dbReference type="InterPro" id="IPR015854">
    <property type="entry name" value="ABC_transpr_LolD-like"/>
</dbReference>
<dbReference type="OrthoDB" id="9802264at2"/>
<dbReference type="PROSITE" id="PS50893">
    <property type="entry name" value="ABC_TRANSPORTER_2"/>
    <property type="match status" value="1"/>
</dbReference>
<dbReference type="FunFam" id="3.40.50.300:FF:000032">
    <property type="entry name" value="Export ABC transporter ATP-binding protein"/>
    <property type="match status" value="1"/>
</dbReference>
<dbReference type="Pfam" id="PF00005">
    <property type="entry name" value="ABC_tran"/>
    <property type="match status" value="1"/>
</dbReference>
<keyword evidence="1" id="KW-0813">Transport</keyword>
<dbReference type="CDD" id="cd03255">
    <property type="entry name" value="ABC_MJ0796_LolCDE_FtsE"/>
    <property type="match status" value="1"/>
</dbReference>
<evidence type="ECO:0000256" key="1">
    <source>
        <dbReference type="ARBA" id="ARBA00022448"/>
    </source>
</evidence>
<evidence type="ECO:0000313" key="6">
    <source>
        <dbReference type="EMBL" id="SDU81076.1"/>
    </source>
</evidence>
<dbReference type="GO" id="GO:0005886">
    <property type="term" value="C:plasma membrane"/>
    <property type="evidence" value="ECO:0007669"/>
    <property type="project" value="TreeGrafter"/>
</dbReference>
<dbReference type="Proteomes" id="UP000182977">
    <property type="component" value="Chromosome I"/>
</dbReference>
<feature type="region of interest" description="Disordered" evidence="4">
    <location>
        <begin position="1"/>
        <end position="21"/>
    </location>
</feature>
<dbReference type="AlphaFoldDB" id="A0A1H2LL10"/>
<dbReference type="PROSITE" id="PS00211">
    <property type="entry name" value="ABC_TRANSPORTER_1"/>
    <property type="match status" value="1"/>
</dbReference>
<dbReference type="InterPro" id="IPR027417">
    <property type="entry name" value="P-loop_NTPase"/>
</dbReference>
<dbReference type="EMBL" id="LT629791">
    <property type="protein sequence ID" value="SDU81076.1"/>
    <property type="molecule type" value="Genomic_DNA"/>
</dbReference>
<dbReference type="PANTHER" id="PTHR24220:SF86">
    <property type="entry name" value="ABC TRANSPORTER ABCH.1"/>
    <property type="match status" value="1"/>
</dbReference>
<dbReference type="STRING" id="419479.SAMN04488563_6266"/>
<name>A0A1H2LL10_9ACTN</name>
<dbReference type="Gene3D" id="3.40.50.300">
    <property type="entry name" value="P-loop containing nucleotide triphosphate hydrolases"/>
    <property type="match status" value="1"/>
</dbReference>
<keyword evidence="2" id="KW-0547">Nucleotide-binding</keyword>
<dbReference type="InterPro" id="IPR003439">
    <property type="entry name" value="ABC_transporter-like_ATP-bd"/>
</dbReference>
<evidence type="ECO:0000313" key="7">
    <source>
        <dbReference type="Proteomes" id="UP000182977"/>
    </source>
</evidence>
<dbReference type="InterPro" id="IPR003593">
    <property type="entry name" value="AAA+_ATPase"/>
</dbReference>
<dbReference type="GO" id="GO:0016887">
    <property type="term" value="F:ATP hydrolysis activity"/>
    <property type="evidence" value="ECO:0007669"/>
    <property type="project" value="InterPro"/>
</dbReference>
<feature type="domain" description="ABC transporter" evidence="5">
    <location>
        <begin position="25"/>
        <end position="262"/>
    </location>
</feature>
<dbReference type="InterPro" id="IPR017871">
    <property type="entry name" value="ABC_transporter-like_CS"/>
</dbReference>
<evidence type="ECO:0000256" key="4">
    <source>
        <dbReference type="SAM" id="MobiDB-lite"/>
    </source>
</evidence>
<evidence type="ECO:0000259" key="5">
    <source>
        <dbReference type="PROSITE" id="PS50893"/>
    </source>
</evidence>
<sequence length="262" mass="27689">MRRHGPSDAADVRSGGHDRFPGAPISLHEVTRFYRQGGAHVPALVDVTLDIHAGETVAVVGPSGSGKSTLLHVIGGMDRPDSGTVVVGGTRVEQLSRRAAAAFRRGVGVVFQHYHLLPQLTALDNVVVPLMPIQVGFDRHERARELLDAVGLGARAAARVGDLSGGEQQRVAIARALVARPKLLLADEPTGALDSRTGDEVLDLLAQVQSDYGMTLILATHEAAVAAQCSRMISLRDGAVVADHAVWDPQPDETLRRATGLG</sequence>
<accession>A0A1H2LL10</accession>
<protein>
    <submittedName>
        <fullName evidence="6">Putative ABC transport system ATP-binding protein</fullName>
    </submittedName>
</protein>
<evidence type="ECO:0000256" key="2">
    <source>
        <dbReference type="ARBA" id="ARBA00022741"/>
    </source>
</evidence>
<dbReference type="GO" id="GO:0098796">
    <property type="term" value="C:membrane protein complex"/>
    <property type="evidence" value="ECO:0007669"/>
    <property type="project" value="UniProtKB-ARBA"/>
</dbReference>
<dbReference type="GO" id="GO:0005524">
    <property type="term" value="F:ATP binding"/>
    <property type="evidence" value="ECO:0007669"/>
    <property type="project" value="UniProtKB-KW"/>
</dbReference>
<dbReference type="PANTHER" id="PTHR24220">
    <property type="entry name" value="IMPORT ATP-BINDING PROTEIN"/>
    <property type="match status" value="1"/>
</dbReference>
<evidence type="ECO:0000256" key="3">
    <source>
        <dbReference type="ARBA" id="ARBA00022840"/>
    </source>
</evidence>
<dbReference type="GO" id="GO:0022857">
    <property type="term" value="F:transmembrane transporter activity"/>
    <property type="evidence" value="ECO:0007669"/>
    <property type="project" value="TreeGrafter"/>
</dbReference>
<keyword evidence="3 6" id="KW-0067">ATP-binding</keyword>
<dbReference type="SUPFAM" id="SSF52540">
    <property type="entry name" value="P-loop containing nucleoside triphosphate hydrolases"/>
    <property type="match status" value="1"/>
</dbReference>
<dbReference type="InterPro" id="IPR017911">
    <property type="entry name" value="MacB-like_ATP-bd"/>
</dbReference>
<dbReference type="SMART" id="SM00382">
    <property type="entry name" value="AAA"/>
    <property type="match status" value="1"/>
</dbReference>
<feature type="compositionally biased region" description="Basic and acidic residues" evidence="4">
    <location>
        <begin position="10"/>
        <end position="20"/>
    </location>
</feature>
<proteinExistence type="predicted"/>
<keyword evidence="7" id="KW-1185">Reference proteome</keyword>
<gene>
    <name evidence="6" type="ORF">SAMN04488563_6266</name>
</gene>